<organism evidence="2 3">
    <name type="scientific">Meganyctiphanes norvegica</name>
    <name type="common">Northern krill</name>
    <name type="synonym">Thysanopoda norvegica</name>
    <dbReference type="NCBI Taxonomy" id="48144"/>
    <lineage>
        <taxon>Eukaryota</taxon>
        <taxon>Metazoa</taxon>
        <taxon>Ecdysozoa</taxon>
        <taxon>Arthropoda</taxon>
        <taxon>Crustacea</taxon>
        <taxon>Multicrustacea</taxon>
        <taxon>Malacostraca</taxon>
        <taxon>Eumalacostraca</taxon>
        <taxon>Eucarida</taxon>
        <taxon>Euphausiacea</taxon>
        <taxon>Euphausiidae</taxon>
        <taxon>Meganyctiphanes</taxon>
    </lineage>
</organism>
<sequence>MEAEDTQGGAWDSEMDTLEGEETMEDGDLGHGPTNKHYMDMINKDEYYNSPKFAIGYHELQSRWTGNWNQEQGPPMPQDLTPDHQDDGYRLLVPGTQRDTARQRRQNLNLPLSKCHEDSSKPPSSPAVSRLRKQPWASLSATNSPMGTPSPRSSCPGTPASSPCPSPKVRRPWKTYQAVADPGYMPQQNSGDTLAVESRNQPHNTEEHLEETKGNRGIMDTLRRIVGNFRRRRPEILPHTPELQERVSILESELETYRQFSEAKRTAADLLKHQLMEVLYEKVVAEVEQKHRRRELEHEIMGLEFQLQLLYGAAEHNWRDWIDRLDKEPRASAQTDTGTSSN</sequence>
<evidence type="ECO:0000313" key="2">
    <source>
        <dbReference type="EMBL" id="CAL4155659.1"/>
    </source>
</evidence>
<feature type="region of interest" description="Disordered" evidence="1">
    <location>
        <begin position="66"/>
        <end position="171"/>
    </location>
</feature>
<keyword evidence="3" id="KW-1185">Reference proteome</keyword>
<gene>
    <name evidence="2" type="ORF">MNOR_LOCUS31539</name>
</gene>
<feature type="compositionally biased region" description="Polar residues" evidence="1">
    <location>
        <begin position="137"/>
        <end position="163"/>
    </location>
</feature>
<evidence type="ECO:0000256" key="1">
    <source>
        <dbReference type="SAM" id="MobiDB-lite"/>
    </source>
</evidence>
<dbReference type="Proteomes" id="UP001497623">
    <property type="component" value="Unassembled WGS sequence"/>
</dbReference>
<feature type="region of interest" description="Disordered" evidence="1">
    <location>
        <begin position="1"/>
        <end position="37"/>
    </location>
</feature>
<name>A0AAV2S026_MEGNR</name>
<comment type="caution">
    <text evidence="2">The sequence shown here is derived from an EMBL/GenBank/DDBJ whole genome shotgun (WGS) entry which is preliminary data.</text>
</comment>
<accession>A0AAV2S026</accession>
<evidence type="ECO:0000313" key="3">
    <source>
        <dbReference type="Proteomes" id="UP001497623"/>
    </source>
</evidence>
<dbReference type="EMBL" id="CAXKWB010040821">
    <property type="protein sequence ID" value="CAL4155659.1"/>
    <property type="molecule type" value="Genomic_DNA"/>
</dbReference>
<dbReference type="AlphaFoldDB" id="A0AAV2S026"/>
<feature type="compositionally biased region" description="Acidic residues" evidence="1">
    <location>
        <begin position="13"/>
        <end position="27"/>
    </location>
</feature>
<reference evidence="2 3" key="1">
    <citation type="submission" date="2024-05" db="EMBL/GenBank/DDBJ databases">
        <authorList>
            <person name="Wallberg A."/>
        </authorList>
    </citation>
    <scope>NUCLEOTIDE SEQUENCE [LARGE SCALE GENOMIC DNA]</scope>
</reference>
<proteinExistence type="predicted"/>
<protein>
    <submittedName>
        <fullName evidence="2">Uncharacterized protein</fullName>
    </submittedName>
</protein>